<dbReference type="InterPro" id="IPR005120">
    <property type="entry name" value="UPF3_dom"/>
</dbReference>
<comment type="subcellular location">
    <subcellularLocation>
        <location evidence="1">Nucleus</location>
    </subcellularLocation>
</comment>
<evidence type="ECO:0000313" key="7">
    <source>
        <dbReference type="EnsemblMetazoa" id="SCAU012628-PA"/>
    </source>
</evidence>
<dbReference type="PANTHER" id="PTHR13112:SF0">
    <property type="entry name" value="FI21285P1"/>
    <property type="match status" value="1"/>
</dbReference>
<dbReference type="Proteomes" id="UP000095300">
    <property type="component" value="Unassembled WGS sequence"/>
</dbReference>
<keyword evidence="3" id="KW-0866">Nonsense-mediated mRNA decay</keyword>
<evidence type="ECO:0000256" key="2">
    <source>
        <dbReference type="ARBA" id="ARBA00005991"/>
    </source>
</evidence>
<name>A0A1I8Q046_STOCA</name>
<dbReference type="SUPFAM" id="SSF54928">
    <property type="entry name" value="RNA-binding domain, RBD"/>
    <property type="match status" value="1"/>
</dbReference>
<dbReference type="InterPro" id="IPR039722">
    <property type="entry name" value="Upf3"/>
</dbReference>
<dbReference type="OrthoDB" id="18087at2759"/>
<dbReference type="GO" id="GO:0005730">
    <property type="term" value="C:nucleolus"/>
    <property type="evidence" value="ECO:0007669"/>
    <property type="project" value="TreeGrafter"/>
</dbReference>
<reference evidence="7" key="1">
    <citation type="submission" date="2020-05" db="UniProtKB">
        <authorList>
            <consortium name="EnsemblMetazoa"/>
        </authorList>
    </citation>
    <scope>IDENTIFICATION</scope>
    <source>
        <strain evidence="7">USDA</strain>
    </source>
</reference>
<dbReference type="KEGG" id="scac:106088924"/>
<keyword evidence="8" id="KW-1185">Reference proteome</keyword>
<protein>
    <recommendedName>
        <fullName evidence="6">UPF3 domain-containing protein</fullName>
    </recommendedName>
</protein>
<feature type="compositionally biased region" description="Polar residues" evidence="5">
    <location>
        <begin position="337"/>
        <end position="366"/>
    </location>
</feature>
<feature type="compositionally biased region" description="Basic and acidic residues" evidence="5">
    <location>
        <begin position="367"/>
        <end position="425"/>
    </location>
</feature>
<dbReference type="GO" id="GO:0003729">
    <property type="term" value="F:mRNA binding"/>
    <property type="evidence" value="ECO:0007669"/>
    <property type="project" value="TreeGrafter"/>
</dbReference>
<dbReference type="GO" id="GO:0045727">
    <property type="term" value="P:positive regulation of translation"/>
    <property type="evidence" value="ECO:0007669"/>
    <property type="project" value="TreeGrafter"/>
</dbReference>
<accession>A0A1I8Q046</accession>
<evidence type="ECO:0000259" key="6">
    <source>
        <dbReference type="Pfam" id="PF03467"/>
    </source>
</evidence>
<evidence type="ECO:0000256" key="1">
    <source>
        <dbReference type="ARBA" id="ARBA00004123"/>
    </source>
</evidence>
<comment type="similarity">
    <text evidence="2">Belongs to the RENT3 family.</text>
</comment>
<dbReference type="EnsemblMetazoa" id="SCAU012628-RA">
    <property type="protein sequence ID" value="SCAU012628-PA"/>
    <property type="gene ID" value="SCAU012628"/>
</dbReference>
<evidence type="ECO:0000256" key="3">
    <source>
        <dbReference type="ARBA" id="ARBA00023161"/>
    </source>
</evidence>
<dbReference type="STRING" id="35570.A0A1I8Q046"/>
<dbReference type="AlphaFoldDB" id="A0A1I8Q046"/>
<organism evidence="7 8">
    <name type="scientific">Stomoxys calcitrans</name>
    <name type="common">Stable fly</name>
    <name type="synonym">Conops calcitrans</name>
    <dbReference type="NCBI Taxonomy" id="35570"/>
    <lineage>
        <taxon>Eukaryota</taxon>
        <taxon>Metazoa</taxon>
        <taxon>Ecdysozoa</taxon>
        <taxon>Arthropoda</taxon>
        <taxon>Hexapoda</taxon>
        <taxon>Insecta</taxon>
        <taxon>Pterygota</taxon>
        <taxon>Neoptera</taxon>
        <taxon>Endopterygota</taxon>
        <taxon>Diptera</taxon>
        <taxon>Brachycera</taxon>
        <taxon>Muscomorpha</taxon>
        <taxon>Muscoidea</taxon>
        <taxon>Muscidae</taxon>
        <taxon>Stomoxys</taxon>
    </lineage>
</organism>
<dbReference type="GO" id="GO:0000184">
    <property type="term" value="P:nuclear-transcribed mRNA catabolic process, nonsense-mediated decay"/>
    <property type="evidence" value="ECO:0007669"/>
    <property type="project" value="UniProtKB-KW"/>
</dbReference>
<feature type="region of interest" description="Disordered" evidence="5">
    <location>
        <begin position="1"/>
        <end position="25"/>
    </location>
</feature>
<feature type="region of interest" description="Disordered" evidence="5">
    <location>
        <begin position="171"/>
        <end position="501"/>
    </location>
</feature>
<evidence type="ECO:0000256" key="4">
    <source>
        <dbReference type="ARBA" id="ARBA00023242"/>
    </source>
</evidence>
<dbReference type="Pfam" id="PF03467">
    <property type="entry name" value="Smg4_UPF3"/>
    <property type="match status" value="1"/>
</dbReference>
<dbReference type="CDD" id="cd12455">
    <property type="entry name" value="RRM_like_Smg4_UPF3"/>
    <property type="match status" value="1"/>
</dbReference>
<evidence type="ECO:0000313" key="8">
    <source>
        <dbReference type="Proteomes" id="UP000095300"/>
    </source>
</evidence>
<sequence>MAKDEKTGSKKSRRERQREKTKAPSKIVIRHLPPTMTEEEFLKQIDPLPDYDFYYFAAADWSLGFDATCRAYITFKNYEDVFLFRDRFDGYVFVDNKGNEYAAIVEFAPFQGFLKNKSRGGDNKVDTIEQEPHYQQFLKKLEEEREAAAKGGESKLEFNLDSKKEEITSTPLLQYLASKKEKRREESKKRTAEKKKRREEEKEKRKQAPAAPSQPVKVLTAENNNKTEKIEPKNNQPREEPKNARARRREERNRQRHEAYLQKKKALKEQQNNKEGETVSAEKDDVAAQAKKDESNAEETRKDIEAKSETESSKPIEILKKSKTEDMLTESVRNFIFTASTTLKVSNTASTVENQTEQASNAQVTTKTKDNEEKSPETNDKTDDIKTEANEEKNNLTELEQEKNLTEKQREERREERRIRNKDRPSIAIYQPKARLRLSEESDSNSASKDVRSLSQSDCETGKKDEQPRHKKVQRYSERSKNRRKSLSKEAGSGEDNNPAA</sequence>
<dbReference type="PANTHER" id="PTHR13112">
    <property type="entry name" value="UPF3 REGULATOR OF NONSENSE TRANSCRIPTS-LIKE PROTEIN"/>
    <property type="match status" value="1"/>
</dbReference>
<dbReference type="Gene3D" id="3.30.70.330">
    <property type="match status" value="1"/>
</dbReference>
<dbReference type="FunFam" id="3.30.70.330:FF:000717">
    <property type="entry name" value="regulator of nonsense transcripts 3B"/>
    <property type="match status" value="1"/>
</dbReference>
<evidence type="ECO:0000256" key="5">
    <source>
        <dbReference type="SAM" id="MobiDB-lite"/>
    </source>
</evidence>
<dbReference type="InterPro" id="IPR035979">
    <property type="entry name" value="RBD_domain_sf"/>
</dbReference>
<feature type="compositionally biased region" description="Polar residues" evidence="5">
    <location>
        <begin position="444"/>
        <end position="459"/>
    </location>
</feature>
<feature type="compositionally biased region" description="Basic and acidic residues" evidence="5">
    <location>
        <begin position="225"/>
        <end position="326"/>
    </location>
</feature>
<dbReference type="VEuPathDB" id="VectorBase:SCAU012628"/>
<feature type="domain" description="UPF3" evidence="6">
    <location>
        <begin position="24"/>
        <end position="181"/>
    </location>
</feature>
<dbReference type="InterPro" id="IPR012677">
    <property type="entry name" value="Nucleotide-bd_a/b_plait_sf"/>
</dbReference>
<proteinExistence type="inferred from homology"/>
<dbReference type="GO" id="GO:0005737">
    <property type="term" value="C:cytoplasm"/>
    <property type="evidence" value="ECO:0007669"/>
    <property type="project" value="TreeGrafter"/>
</dbReference>
<keyword evidence="4" id="KW-0539">Nucleus</keyword>
<gene>
    <name evidence="7" type="primary">106088924</name>
</gene>